<proteinExistence type="predicted"/>
<evidence type="ECO:0000313" key="1">
    <source>
        <dbReference type="EMBL" id="MDR7279516.1"/>
    </source>
</evidence>
<dbReference type="PANTHER" id="PTHR39441:SF1">
    <property type="entry name" value="DUF2252 DOMAIN-CONTAINING PROTEIN"/>
    <property type="match status" value="1"/>
</dbReference>
<evidence type="ECO:0000313" key="2">
    <source>
        <dbReference type="Proteomes" id="UP001183643"/>
    </source>
</evidence>
<dbReference type="Pfam" id="PF10009">
    <property type="entry name" value="DUF2252"/>
    <property type="match status" value="1"/>
</dbReference>
<comment type="caution">
    <text evidence="1">The sequence shown here is derived from an EMBL/GenBank/DDBJ whole genome shotgun (WGS) entry which is preliminary data.</text>
</comment>
<dbReference type="AlphaFoldDB" id="A0AAE3YX62"/>
<organism evidence="1 2">
    <name type="scientific">Catenuloplanes atrovinosus</name>
    <dbReference type="NCBI Taxonomy" id="137266"/>
    <lineage>
        <taxon>Bacteria</taxon>
        <taxon>Bacillati</taxon>
        <taxon>Actinomycetota</taxon>
        <taxon>Actinomycetes</taxon>
        <taxon>Micromonosporales</taxon>
        <taxon>Micromonosporaceae</taxon>
        <taxon>Catenuloplanes</taxon>
    </lineage>
</organism>
<sequence>MGNEQRAAHIVDVLMREFGELIAIDPAAFRRKFRKMAASPFAFYRGSAALFYADLTGDFADDRFLNARTSRVWIHGDLHAENFGTYMNSSGELVFNVNDFDEAYVGPFSWDLKRFAASIALLGYAKALSDDVIGDLVTTFARSYLTELRAIARGGDDAIGSITLANADGVLLKVLQQARLNTRVDLLAAQTTIDDYERRFTLADGVYRIDDEVRAIVTDAFTRYLGTLPAATAGHRPVEAHIKDIVLRKGVGIGSAGLPSYNILLEGHTQALENDVVIYMKQAQVPAVARHIDDGAVHGYFKHQGHRTSESQRALQAHADPWLGYTEIDGVGQLVAEVSPYAADLDWSDVNEHDELTGVVADLGRAVARMHSVADDESAHDLVDFSTEEAIVAEVDRDEPGFIRHLVEFAHGYGDRARADHQQFVDLFRNGKLPGL</sequence>
<dbReference type="Proteomes" id="UP001183643">
    <property type="component" value="Unassembled WGS sequence"/>
</dbReference>
<dbReference type="SUPFAM" id="SSF56112">
    <property type="entry name" value="Protein kinase-like (PK-like)"/>
    <property type="match status" value="1"/>
</dbReference>
<keyword evidence="2" id="KW-1185">Reference proteome</keyword>
<dbReference type="InterPro" id="IPR018721">
    <property type="entry name" value="DUF2252"/>
</dbReference>
<dbReference type="PANTHER" id="PTHR39441">
    <property type="entry name" value="DUF2252 DOMAIN-CONTAINING PROTEIN"/>
    <property type="match status" value="1"/>
</dbReference>
<protein>
    <submittedName>
        <fullName evidence="1">Uncharacterized protein (DUF2252 family)</fullName>
    </submittedName>
</protein>
<dbReference type="InterPro" id="IPR011009">
    <property type="entry name" value="Kinase-like_dom_sf"/>
</dbReference>
<dbReference type="RefSeq" id="WP_310373359.1">
    <property type="nucleotide sequence ID" value="NZ_JAVDYB010000001.1"/>
</dbReference>
<dbReference type="EMBL" id="JAVDYB010000001">
    <property type="protein sequence ID" value="MDR7279516.1"/>
    <property type="molecule type" value="Genomic_DNA"/>
</dbReference>
<accession>A0AAE3YX62</accession>
<name>A0AAE3YX62_9ACTN</name>
<gene>
    <name evidence="1" type="ORF">J2S41_006294</name>
</gene>
<reference evidence="1" key="1">
    <citation type="submission" date="2023-07" db="EMBL/GenBank/DDBJ databases">
        <title>Sequencing the genomes of 1000 actinobacteria strains.</title>
        <authorList>
            <person name="Klenk H.-P."/>
        </authorList>
    </citation>
    <scope>NUCLEOTIDE SEQUENCE</scope>
    <source>
        <strain evidence="1">DSM 44707</strain>
    </source>
</reference>